<protein>
    <submittedName>
        <fullName evidence="2">Uncharacterized protein</fullName>
    </submittedName>
</protein>
<dbReference type="EnsemblPlants" id="MELO3C035734.2.1">
    <property type="protein sequence ID" value="MELO3C035734.2.1"/>
    <property type="gene ID" value="MELO3C035734.2"/>
</dbReference>
<dbReference type="Gramene" id="MELO3C035734.2.1">
    <property type="protein sequence ID" value="MELO3C035734.2.1"/>
    <property type="gene ID" value="MELO3C035734.2"/>
</dbReference>
<proteinExistence type="predicted"/>
<feature type="region of interest" description="Disordered" evidence="1">
    <location>
        <begin position="77"/>
        <end position="102"/>
    </location>
</feature>
<dbReference type="AlphaFoldDB" id="A0A9I9EMB8"/>
<evidence type="ECO:0000313" key="2">
    <source>
        <dbReference type="EnsemblPlants" id="MELO3C035734.2.1"/>
    </source>
</evidence>
<accession>A0A9I9EMB8</accession>
<feature type="compositionally biased region" description="Basic and acidic residues" evidence="1">
    <location>
        <begin position="89"/>
        <end position="102"/>
    </location>
</feature>
<evidence type="ECO:0000256" key="1">
    <source>
        <dbReference type="SAM" id="MobiDB-lite"/>
    </source>
</evidence>
<sequence length="102" mass="11835">MRLVGSMSLLQNIERSKDEIITYSIWLAAPNHLNRVSKAALQMQRELLWFKFCLSNSKPKSNVMSSQRLEAKFNYPDAPKLTPRQVFTQEHKDLRKDGLRSG</sequence>
<reference evidence="2" key="1">
    <citation type="submission" date="2023-03" db="UniProtKB">
        <authorList>
            <consortium name="EnsemblPlants"/>
        </authorList>
    </citation>
    <scope>IDENTIFICATION</scope>
</reference>
<organism evidence="2">
    <name type="scientific">Cucumis melo</name>
    <name type="common">Muskmelon</name>
    <dbReference type="NCBI Taxonomy" id="3656"/>
    <lineage>
        <taxon>Eukaryota</taxon>
        <taxon>Viridiplantae</taxon>
        <taxon>Streptophyta</taxon>
        <taxon>Embryophyta</taxon>
        <taxon>Tracheophyta</taxon>
        <taxon>Spermatophyta</taxon>
        <taxon>Magnoliopsida</taxon>
        <taxon>eudicotyledons</taxon>
        <taxon>Gunneridae</taxon>
        <taxon>Pentapetalae</taxon>
        <taxon>rosids</taxon>
        <taxon>fabids</taxon>
        <taxon>Cucurbitales</taxon>
        <taxon>Cucurbitaceae</taxon>
        <taxon>Benincaseae</taxon>
        <taxon>Cucumis</taxon>
    </lineage>
</organism>
<name>A0A9I9EMB8_CUCME</name>